<dbReference type="Proteomes" id="UP000179807">
    <property type="component" value="Unassembled WGS sequence"/>
</dbReference>
<dbReference type="EMBL" id="MLAK01000842">
    <property type="protein sequence ID" value="OHT03040.1"/>
    <property type="molecule type" value="Genomic_DNA"/>
</dbReference>
<reference evidence="1" key="1">
    <citation type="submission" date="2016-10" db="EMBL/GenBank/DDBJ databases">
        <authorList>
            <person name="Benchimol M."/>
            <person name="Almeida L.G."/>
            <person name="Vasconcelos A.T."/>
            <person name="Perreira-Neves A."/>
            <person name="Rosa I.A."/>
            <person name="Tasca T."/>
            <person name="Bogo M.R."/>
            <person name="de Souza W."/>
        </authorList>
    </citation>
    <scope>NUCLEOTIDE SEQUENCE [LARGE SCALE GENOMIC DNA]</scope>
    <source>
        <strain evidence="1">K</strain>
    </source>
</reference>
<dbReference type="AlphaFoldDB" id="A0A1J4JX51"/>
<gene>
    <name evidence="1" type="ORF">TRFO_29656</name>
</gene>
<dbReference type="GeneID" id="94841603"/>
<accession>A0A1J4JX51</accession>
<dbReference type="RefSeq" id="XP_068356176.1">
    <property type="nucleotide sequence ID" value="XM_068506899.1"/>
</dbReference>
<proteinExistence type="predicted"/>
<dbReference type="VEuPathDB" id="TrichDB:TRFO_29656"/>
<sequence length="849" mass="100193">MIKSNKVILSVPLSSFYRRYAPIVLKNNDKINEVELQNFILGYKKCEGYENQGKLGKCLNSGITSCNQTESNFFLFPPEPIPCFFNSFADFSTAMSNWKHIGVYDALQRNHYFRSARNIGQNIDLQTQKTLQNTFHPVYNLTKEKKNTIFSFYSNNKNLTERKVEKYPLIKNFLSTVQKSNFEEVIIKINSNIREMMEYGIAEPIQPKCELYFESYGKTKMGIFDWPGSIIRNETALEFEKLIAFKNINFENYIQPENFRSFLKKVSACDKLTAQKIGVIVHRLFDISNPNSMKYIRILLNDLQLLQLFLVEMKHAEVLQLESIFFMNDFTSMNFPLFNLINECSILYCFRSLFQVNCFNNWKVSDFISYKLAIKLSKATQELKKNRQRLINIYLNNDNNKKKDSLSKKYFYSSSNIFAPKETKYQNILQANKAERASSDHDKRKMNRHKSLFKKDSIQNESSPITSEFNMESTDFFDSIELADELICDLNSVYFDHNEINAPSIFYDYLNEIENDNIQNNDNDLFDHQKINQNAFRLILLIIYLPYRPLHQILFFPSPITFFNSLSVNPSCYTEKLKAAFQNSQMCFNNVISQFFHFNVFSINKQTVPFIIRSFVKISKENELLLNRIDLTEIIEGFTRSVKNTTYLILPELIKLFKKKHIFLPEKDEVFQKQNNRIILYLSNLIPSISMKARKRIVISLCYILSYDSINIVFPQQFWIKINELLLIYDHSAWKFIRVINRKNLTILIPPNIIETFTNLFTNMKMLNDRILEIIFVLINQSFPVISSLHFWDSIFSHNKSNIRNYIAQYITRKPEIFIQSQKNIIKRLQEVDASRQCKNLYKIFNCEK</sequence>
<organism evidence="1 2">
    <name type="scientific">Tritrichomonas foetus</name>
    <dbReference type="NCBI Taxonomy" id="1144522"/>
    <lineage>
        <taxon>Eukaryota</taxon>
        <taxon>Metamonada</taxon>
        <taxon>Parabasalia</taxon>
        <taxon>Tritrichomonadida</taxon>
        <taxon>Tritrichomonadidae</taxon>
        <taxon>Tritrichomonas</taxon>
    </lineage>
</organism>
<protein>
    <submittedName>
        <fullName evidence="1">Uncharacterized protein</fullName>
    </submittedName>
</protein>
<name>A0A1J4JX51_9EUKA</name>
<keyword evidence="2" id="KW-1185">Reference proteome</keyword>
<evidence type="ECO:0000313" key="1">
    <source>
        <dbReference type="EMBL" id="OHT03040.1"/>
    </source>
</evidence>
<comment type="caution">
    <text evidence="1">The sequence shown here is derived from an EMBL/GenBank/DDBJ whole genome shotgun (WGS) entry which is preliminary data.</text>
</comment>
<evidence type="ECO:0000313" key="2">
    <source>
        <dbReference type="Proteomes" id="UP000179807"/>
    </source>
</evidence>